<dbReference type="RefSeq" id="WP_078765310.1">
    <property type="nucleotide sequence ID" value="NZ_FUXZ01000003.1"/>
</dbReference>
<dbReference type="EMBL" id="FUXZ01000003">
    <property type="protein sequence ID" value="SKA61245.1"/>
    <property type="molecule type" value="Genomic_DNA"/>
</dbReference>
<organism evidence="1 2">
    <name type="scientific">Eubacterium uniforme</name>
    <dbReference type="NCBI Taxonomy" id="39495"/>
    <lineage>
        <taxon>Bacteria</taxon>
        <taxon>Bacillati</taxon>
        <taxon>Bacillota</taxon>
        <taxon>Clostridia</taxon>
        <taxon>Eubacteriales</taxon>
        <taxon>Eubacteriaceae</taxon>
        <taxon>Eubacterium</taxon>
    </lineage>
</organism>
<dbReference type="AlphaFoldDB" id="A0A1T4V8G6"/>
<evidence type="ECO:0000313" key="1">
    <source>
        <dbReference type="EMBL" id="SKA61245.1"/>
    </source>
</evidence>
<dbReference type="OrthoDB" id="9810309at2"/>
<reference evidence="1 2" key="1">
    <citation type="submission" date="2017-02" db="EMBL/GenBank/DDBJ databases">
        <authorList>
            <person name="Peterson S.W."/>
        </authorList>
    </citation>
    <scope>NUCLEOTIDE SEQUENCE [LARGE SCALE GENOMIC DNA]</scope>
    <source>
        <strain evidence="1 2">ATCC 35992</strain>
    </source>
</reference>
<proteinExistence type="predicted"/>
<dbReference type="PANTHER" id="PTHR46638">
    <property type="entry name" value="CORRINOID ADENOSYLTRANSFERASE"/>
    <property type="match status" value="1"/>
</dbReference>
<dbReference type="PIRSF" id="PIRSF015617">
    <property type="entry name" value="Adensltrnsf_CobA"/>
    <property type="match status" value="1"/>
</dbReference>
<dbReference type="PANTHER" id="PTHR46638:SF1">
    <property type="entry name" value="CORRINOID ADENOSYLTRANSFERASE"/>
    <property type="match status" value="1"/>
</dbReference>
<keyword evidence="2" id="KW-1185">Reference proteome</keyword>
<protein>
    <submittedName>
        <fullName evidence="1">Cob(I)alamin adenosyltransferase</fullName>
    </submittedName>
</protein>
<dbReference type="GO" id="GO:0008817">
    <property type="term" value="F:corrinoid adenosyltransferase activity"/>
    <property type="evidence" value="ECO:0007669"/>
    <property type="project" value="InterPro"/>
</dbReference>
<dbReference type="InterPro" id="IPR003724">
    <property type="entry name" value="CblAdoTrfase_CobA"/>
</dbReference>
<dbReference type="Gene3D" id="3.40.50.300">
    <property type="entry name" value="P-loop containing nucleotide triphosphate hydrolases"/>
    <property type="match status" value="1"/>
</dbReference>
<keyword evidence="1" id="KW-0808">Transferase</keyword>
<name>A0A1T4V8G6_9FIRM</name>
<dbReference type="SUPFAM" id="SSF52540">
    <property type="entry name" value="P-loop containing nucleoside triphosphate hydrolases"/>
    <property type="match status" value="1"/>
</dbReference>
<gene>
    <name evidence="1" type="ORF">SAMN02745111_00418</name>
</gene>
<dbReference type="Proteomes" id="UP000190814">
    <property type="component" value="Unassembled WGS sequence"/>
</dbReference>
<accession>A0A1T4V8G6</accession>
<dbReference type="InterPro" id="IPR027417">
    <property type="entry name" value="P-loop_NTPase"/>
</dbReference>
<dbReference type="STRING" id="39495.SAMN02745111_00418"/>
<dbReference type="Pfam" id="PF02572">
    <property type="entry name" value="CobA_CobO_BtuR"/>
    <property type="match status" value="1"/>
</dbReference>
<evidence type="ECO:0000313" key="2">
    <source>
        <dbReference type="Proteomes" id="UP000190814"/>
    </source>
</evidence>
<sequence length="172" mass="19721">MIQFFYGDGKGKSTALLGGAVRMAGSGGKVLYVQFFKNNDSSEVIMLKNMENVTYLPQDVLYTMAFDNKEMEEQMKKIKEGYNKKIEEVYELQNKNSYDMIVLDEVVYAYENVFAKDKFIKFLEKNRDKTEIVISGHAYDGKLGGIADYISKVVKEKHPFDLGVDARRGIEY</sequence>
<dbReference type="GO" id="GO:0009236">
    <property type="term" value="P:cobalamin biosynthetic process"/>
    <property type="evidence" value="ECO:0007669"/>
    <property type="project" value="InterPro"/>
</dbReference>
<dbReference type="GO" id="GO:0005524">
    <property type="term" value="F:ATP binding"/>
    <property type="evidence" value="ECO:0007669"/>
    <property type="project" value="InterPro"/>
</dbReference>